<dbReference type="Proteomes" id="UP001553843">
    <property type="component" value="Unassembled WGS sequence"/>
</dbReference>
<evidence type="ECO:0000313" key="2">
    <source>
        <dbReference type="EMBL" id="MEW2367664.1"/>
    </source>
</evidence>
<keyword evidence="3" id="KW-1185">Reference proteome</keyword>
<gene>
    <name evidence="2" type="ORF">AB0887_37795</name>
</gene>
<organism evidence="2 3">
    <name type="scientific">Streptomyces huasconensis</name>
    <dbReference type="NCBI Taxonomy" id="1854574"/>
    <lineage>
        <taxon>Bacteria</taxon>
        <taxon>Bacillati</taxon>
        <taxon>Actinomycetota</taxon>
        <taxon>Actinomycetes</taxon>
        <taxon>Kitasatosporales</taxon>
        <taxon>Streptomycetaceae</taxon>
        <taxon>Streptomyces</taxon>
    </lineage>
</organism>
<evidence type="ECO:0000313" key="3">
    <source>
        <dbReference type="Proteomes" id="UP001553843"/>
    </source>
</evidence>
<dbReference type="PROSITE" id="PS51725">
    <property type="entry name" value="ABM"/>
    <property type="match status" value="1"/>
</dbReference>
<name>A0ABV3M7I4_9ACTN</name>
<accession>A0ABV3M7I4</accession>
<dbReference type="GO" id="GO:0004497">
    <property type="term" value="F:monooxygenase activity"/>
    <property type="evidence" value="ECO:0007669"/>
    <property type="project" value="UniProtKB-KW"/>
</dbReference>
<dbReference type="InterPro" id="IPR011008">
    <property type="entry name" value="Dimeric_a/b-barrel"/>
</dbReference>
<proteinExistence type="predicted"/>
<dbReference type="InterPro" id="IPR007138">
    <property type="entry name" value="ABM_dom"/>
</dbReference>
<dbReference type="Gene3D" id="3.30.70.100">
    <property type="match status" value="1"/>
</dbReference>
<dbReference type="Pfam" id="PF03992">
    <property type="entry name" value="ABM"/>
    <property type="match status" value="1"/>
</dbReference>
<sequence>MSAASFRVLLKMTVHPGMGEDFIQAWAEHSSVVEEHPANRGHSLATSTEDDDVFYIVSDWSSEREFREFEDSPAHLEHRARLHPYRSSGSIAFLELVAEAPATGAARSRA</sequence>
<dbReference type="RefSeq" id="WP_127910585.1">
    <property type="nucleotide sequence ID" value="NZ_CP086119.1"/>
</dbReference>
<keyword evidence="2" id="KW-0560">Oxidoreductase</keyword>
<protein>
    <submittedName>
        <fullName evidence="2">Antibiotic biosynthesis monooxygenase family protein</fullName>
    </submittedName>
</protein>
<keyword evidence="2" id="KW-0503">Monooxygenase</keyword>
<dbReference type="EMBL" id="JBEYRS010000029">
    <property type="protein sequence ID" value="MEW2367664.1"/>
    <property type="molecule type" value="Genomic_DNA"/>
</dbReference>
<dbReference type="SUPFAM" id="SSF54909">
    <property type="entry name" value="Dimeric alpha+beta barrel"/>
    <property type="match status" value="1"/>
</dbReference>
<reference evidence="2 3" key="1">
    <citation type="submission" date="2024-06" db="EMBL/GenBank/DDBJ databases">
        <title>The Natural Products Discovery Center: Release of the First 8490 Sequenced Strains for Exploring Actinobacteria Biosynthetic Diversity.</title>
        <authorList>
            <person name="Kalkreuter E."/>
            <person name="Kautsar S.A."/>
            <person name="Yang D."/>
            <person name="Bader C.D."/>
            <person name="Teijaro C.N."/>
            <person name="Fluegel L."/>
            <person name="Davis C.M."/>
            <person name="Simpson J.R."/>
            <person name="Lauterbach L."/>
            <person name="Steele A.D."/>
            <person name="Gui C."/>
            <person name="Meng S."/>
            <person name="Li G."/>
            <person name="Viehrig K."/>
            <person name="Ye F."/>
            <person name="Su P."/>
            <person name="Kiefer A.F."/>
            <person name="Nichols A."/>
            <person name="Cepeda A.J."/>
            <person name="Yan W."/>
            <person name="Fan B."/>
            <person name="Jiang Y."/>
            <person name="Adhikari A."/>
            <person name="Zheng C.-J."/>
            <person name="Schuster L."/>
            <person name="Cowan T.M."/>
            <person name="Smanski M.J."/>
            <person name="Chevrette M.G."/>
            <person name="De Carvalho L.P.S."/>
            <person name="Shen B."/>
        </authorList>
    </citation>
    <scope>NUCLEOTIDE SEQUENCE [LARGE SCALE GENOMIC DNA]</scope>
    <source>
        <strain evidence="2 3">NPDC047833</strain>
    </source>
</reference>
<feature type="domain" description="ABM" evidence="1">
    <location>
        <begin position="6"/>
        <end position="94"/>
    </location>
</feature>
<evidence type="ECO:0000259" key="1">
    <source>
        <dbReference type="PROSITE" id="PS51725"/>
    </source>
</evidence>
<comment type="caution">
    <text evidence="2">The sequence shown here is derived from an EMBL/GenBank/DDBJ whole genome shotgun (WGS) entry which is preliminary data.</text>
</comment>